<proteinExistence type="predicted"/>
<evidence type="ECO:0000313" key="4">
    <source>
        <dbReference type="EMBL" id="RSL96048.1"/>
    </source>
</evidence>
<dbReference type="EMBL" id="NIZV01000285">
    <property type="protein sequence ID" value="RSL96048.1"/>
    <property type="molecule type" value="Genomic_DNA"/>
</dbReference>
<feature type="region of interest" description="Disordered" evidence="2">
    <location>
        <begin position="79"/>
        <end position="114"/>
    </location>
</feature>
<keyword evidence="3" id="KW-1133">Transmembrane helix</keyword>
<feature type="coiled-coil region" evidence="1">
    <location>
        <begin position="28"/>
        <end position="62"/>
    </location>
</feature>
<keyword evidence="1" id="KW-0175">Coiled coil</keyword>
<dbReference type="AlphaFoldDB" id="A0A428T204"/>
<organism evidence="4 5">
    <name type="scientific">Fusarium ambrosium</name>
    <dbReference type="NCBI Taxonomy" id="131363"/>
    <lineage>
        <taxon>Eukaryota</taxon>
        <taxon>Fungi</taxon>
        <taxon>Dikarya</taxon>
        <taxon>Ascomycota</taxon>
        <taxon>Pezizomycotina</taxon>
        <taxon>Sordariomycetes</taxon>
        <taxon>Hypocreomycetidae</taxon>
        <taxon>Hypocreales</taxon>
        <taxon>Nectriaceae</taxon>
        <taxon>Fusarium</taxon>
        <taxon>Fusarium solani species complex</taxon>
    </lineage>
</organism>
<keyword evidence="5" id="KW-1185">Reference proteome</keyword>
<comment type="caution">
    <text evidence="4">The sequence shown here is derived from an EMBL/GenBank/DDBJ whole genome shotgun (WGS) entry which is preliminary data.</text>
</comment>
<dbReference type="Proteomes" id="UP000288429">
    <property type="component" value="Unassembled WGS sequence"/>
</dbReference>
<accession>A0A428T204</accession>
<feature type="compositionally biased region" description="Basic and acidic residues" evidence="2">
    <location>
        <begin position="80"/>
        <end position="89"/>
    </location>
</feature>
<feature type="transmembrane region" description="Helical" evidence="3">
    <location>
        <begin position="291"/>
        <end position="314"/>
    </location>
</feature>
<feature type="region of interest" description="Disordered" evidence="2">
    <location>
        <begin position="334"/>
        <end position="378"/>
    </location>
</feature>
<keyword evidence="3" id="KW-0472">Membrane</keyword>
<evidence type="ECO:0000256" key="2">
    <source>
        <dbReference type="SAM" id="MobiDB-lite"/>
    </source>
</evidence>
<sequence>MNTILDEYTRNIVAEADKVALGAEKMAQKMAQKAAKKAERMAQQAEKMAQEAEKIAKKVSDDTEEFVRRMFGPGFHHPHDHFDNHDRRGPAPTSTINHHHHHHTTTTTATETSTATITSTSVATSATTITYVALTTSTFVATSFTTETHRLPAPTAVAASATRAVFNNAATMTPGEVFGYAATAKFWIIAFLLCIHCLILNILLYPGPGDPNTKSSTRPKPRASSLAGTEMDFSWLKSCITTRPRRIFAILFCRIFAALYLLEGFWMLDTALRTFPFNIGVSLSLSNHWNVAFHILLAILLLFGLVGLTGFCLYKTLDQQFTLDRELVMLDVPGNGPTQKDKKKPRHTAHGGRGRVETDRQSIESGSDGDWEKDGFSN</sequence>
<evidence type="ECO:0000313" key="5">
    <source>
        <dbReference type="Proteomes" id="UP000288429"/>
    </source>
</evidence>
<feature type="compositionally biased region" description="Low complexity" evidence="2">
    <location>
        <begin position="105"/>
        <end position="114"/>
    </location>
</feature>
<keyword evidence="3" id="KW-0812">Transmembrane</keyword>
<name>A0A428T204_9HYPO</name>
<evidence type="ECO:0000256" key="1">
    <source>
        <dbReference type="SAM" id="Coils"/>
    </source>
</evidence>
<reference evidence="4 5" key="1">
    <citation type="submission" date="2017-06" db="EMBL/GenBank/DDBJ databases">
        <title>Cmopartive genomic analysis of Ambrosia Fusariam Clade fungi.</title>
        <authorList>
            <person name="Stajich J.E."/>
            <person name="Carrillo J."/>
            <person name="Kijimoto T."/>
            <person name="Eskalen A."/>
            <person name="O'Donnell K."/>
            <person name="Kasson M."/>
        </authorList>
    </citation>
    <scope>NUCLEOTIDE SEQUENCE [LARGE SCALE GENOMIC DNA]</scope>
    <source>
        <strain evidence="4 5">NRRL 20438</strain>
    </source>
</reference>
<feature type="transmembrane region" description="Helical" evidence="3">
    <location>
        <begin position="247"/>
        <end position="268"/>
    </location>
</feature>
<feature type="compositionally biased region" description="Basic residues" evidence="2">
    <location>
        <begin position="341"/>
        <end position="353"/>
    </location>
</feature>
<protein>
    <submittedName>
        <fullName evidence="4">Uncharacterized protein</fullName>
    </submittedName>
</protein>
<feature type="transmembrane region" description="Helical" evidence="3">
    <location>
        <begin position="186"/>
        <end position="205"/>
    </location>
</feature>
<evidence type="ECO:0000256" key="3">
    <source>
        <dbReference type="SAM" id="Phobius"/>
    </source>
</evidence>
<gene>
    <name evidence="4" type="ORF">CDV31_013655</name>
</gene>